<keyword evidence="1" id="KW-0812">Transmembrane</keyword>
<evidence type="ECO:0000313" key="3">
    <source>
        <dbReference type="Proteomes" id="UP000006038"/>
    </source>
</evidence>
<keyword evidence="1" id="KW-1133">Transmembrane helix</keyword>
<evidence type="ECO:0000313" key="2">
    <source>
        <dbReference type="EnsemblPlants" id="OB01G49330.1"/>
    </source>
</evidence>
<dbReference type="AlphaFoldDB" id="J3L6S7"/>
<name>J3L6S7_ORYBR</name>
<dbReference type="HOGENOM" id="CLU_2115148_0_0_1"/>
<sequence length="115" mass="12773">PPFFDFLPCPACPFLHYSLSLFSSLLLPLFLSLSWTRRAARVTVRGAFWATCSSHSPLSGRIMQATVVQFPDLLLPPSCSSIFILQILLSISHLFFLYGKMCSATSSSIQIKESL</sequence>
<dbReference type="Proteomes" id="UP000006038">
    <property type="component" value="Chromosome 1"/>
</dbReference>
<proteinExistence type="predicted"/>
<keyword evidence="3" id="KW-1185">Reference proteome</keyword>
<dbReference type="EnsemblPlants" id="OB01G49330.1">
    <property type="protein sequence ID" value="OB01G49330.1"/>
    <property type="gene ID" value="OB01G49330"/>
</dbReference>
<reference evidence="2" key="1">
    <citation type="journal article" date="2013" name="Nat. Commun.">
        <title>Whole-genome sequencing of Oryza brachyantha reveals mechanisms underlying Oryza genome evolution.</title>
        <authorList>
            <person name="Chen J."/>
            <person name="Huang Q."/>
            <person name="Gao D."/>
            <person name="Wang J."/>
            <person name="Lang Y."/>
            <person name="Liu T."/>
            <person name="Li B."/>
            <person name="Bai Z."/>
            <person name="Luis Goicoechea J."/>
            <person name="Liang C."/>
            <person name="Chen C."/>
            <person name="Zhang W."/>
            <person name="Sun S."/>
            <person name="Liao Y."/>
            <person name="Zhang X."/>
            <person name="Yang L."/>
            <person name="Song C."/>
            <person name="Wang M."/>
            <person name="Shi J."/>
            <person name="Liu G."/>
            <person name="Liu J."/>
            <person name="Zhou H."/>
            <person name="Zhou W."/>
            <person name="Yu Q."/>
            <person name="An N."/>
            <person name="Chen Y."/>
            <person name="Cai Q."/>
            <person name="Wang B."/>
            <person name="Liu B."/>
            <person name="Min J."/>
            <person name="Huang Y."/>
            <person name="Wu H."/>
            <person name="Li Z."/>
            <person name="Zhang Y."/>
            <person name="Yin Y."/>
            <person name="Song W."/>
            <person name="Jiang J."/>
            <person name="Jackson S.A."/>
            <person name="Wing R.A."/>
            <person name="Wang J."/>
            <person name="Chen M."/>
        </authorList>
    </citation>
    <scope>NUCLEOTIDE SEQUENCE [LARGE SCALE GENOMIC DNA]</scope>
    <source>
        <strain evidence="2">cv. IRGC 101232</strain>
    </source>
</reference>
<keyword evidence="1" id="KW-0472">Membrane</keyword>
<evidence type="ECO:0000256" key="1">
    <source>
        <dbReference type="SAM" id="Phobius"/>
    </source>
</evidence>
<dbReference type="Gramene" id="OB01G49330.1">
    <property type="protein sequence ID" value="OB01G49330.1"/>
    <property type="gene ID" value="OB01G49330"/>
</dbReference>
<protein>
    <submittedName>
        <fullName evidence="2">Uncharacterized protein</fullName>
    </submittedName>
</protein>
<accession>J3L6S7</accession>
<reference evidence="2" key="2">
    <citation type="submission" date="2013-04" db="UniProtKB">
        <authorList>
            <consortium name="EnsemblPlants"/>
        </authorList>
    </citation>
    <scope>IDENTIFICATION</scope>
</reference>
<organism evidence="2">
    <name type="scientific">Oryza brachyantha</name>
    <name type="common">malo sina</name>
    <dbReference type="NCBI Taxonomy" id="4533"/>
    <lineage>
        <taxon>Eukaryota</taxon>
        <taxon>Viridiplantae</taxon>
        <taxon>Streptophyta</taxon>
        <taxon>Embryophyta</taxon>
        <taxon>Tracheophyta</taxon>
        <taxon>Spermatophyta</taxon>
        <taxon>Magnoliopsida</taxon>
        <taxon>Liliopsida</taxon>
        <taxon>Poales</taxon>
        <taxon>Poaceae</taxon>
        <taxon>BOP clade</taxon>
        <taxon>Oryzoideae</taxon>
        <taxon>Oryzeae</taxon>
        <taxon>Oryzinae</taxon>
        <taxon>Oryza</taxon>
    </lineage>
</organism>
<feature type="transmembrane region" description="Helical" evidence="1">
    <location>
        <begin position="14"/>
        <end position="35"/>
    </location>
</feature>